<dbReference type="Gene3D" id="2.40.420.20">
    <property type="match status" value="1"/>
</dbReference>
<protein>
    <submittedName>
        <fullName evidence="9">Membrane fusion protein (Multidrug efflux system)</fullName>
    </submittedName>
</protein>
<dbReference type="FunFam" id="2.40.420.20:FF:000001">
    <property type="entry name" value="Efflux RND transporter periplasmic adaptor subunit"/>
    <property type="match status" value="1"/>
</dbReference>
<dbReference type="InterPro" id="IPR058624">
    <property type="entry name" value="MdtA-like_HH"/>
</dbReference>
<comment type="caution">
    <text evidence="9">The sequence shown here is derived from an EMBL/GenBank/DDBJ whole genome shotgun (WGS) entry which is preliminary data.</text>
</comment>
<dbReference type="PANTHER" id="PTHR30158:SF3">
    <property type="entry name" value="MULTIDRUG EFFLUX PUMP SUBUNIT ACRA-RELATED"/>
    <property type="match status" value="1"/>
</dbReference>
<feature type="domain" description="Multidrug resistance protein MdtA-like barrel-sandwich hybrid" evidence="6">
    <location>
        <begin position="61"/>
        <end position="203"/>
    </location>
</feature>
<feature type="domain" description="Multidrug resistance protein MdtA-like alpha-helical hairpin" evidence="5">
    <location>
        <begin position="104"/>
        <end position="171"/>
    </location>
</feature>
<dbReference type="Gene3D" id="2.40.50.100">
    <property type="match status" value="1"/>
</dbReference>
<evidence type="ECO:0000313" key="10">
    <source>
        <dbReference type="Proteomes" id="UP000294862"/>
    </source>
</evidence>
<dbReference type="GO" id="GO:0022857">
    <property type="term" value="F:transmembrane transporter activity"/>
    <property type="evidence" value="ECO:0007669"/>
    <property type="project" value="InterPro"/>
</dbReference>
<evidence type="ECO:0000313" key="9">
    <source>
        <dbReference type="EMBL" id="TCO40376.1"/>
    </source>
</evidence>
<keyword evidence="4" id="KW-0732">Signal</keyword>
<evidence type="ECO:0000256" key="2">
    <source>
        <dbReference type="ARBA" id="ARBA00009477"/>
    </source>
</evidence>
<evidence type="ECO:0000259" key="5">
    <source>
        <dbReference type="Pfam" id="PF25876"/>
    </source>
</evidence>
<feature type="signal peptide" evidence="4">
    <location>
        <begin position="1"/>
        <end position="19"/>
    </location>
</feature>
<dbReference type="InterPro" id="IPR006143">
    <property type="entry name" value="RND_pump_MFP"/>
</dbReference>
<organism evidence="9 10">
    <name type="scientific">Dokdonella fugitiva</name>
    <dbReference type="NCBI Taxonomy" id="328517"/>
    <lineage>
        <taxon>Bacteria</taxon>
        <taxon>Pseudomonadati</taxon>
        <taxon>Pseudomonadota</taxon>
        <taxon>Gammaproteobacteria</taxon>
        <taxon>Lysobacterales</taxon>
        <taxon>Rhodanobacteraceae</taxon>
        <taxon>Dokdonella</taxon>
    </lineage>
</organism>
<dbReference type="GO" id="GO:0005886">
    <property type="term" value="C:plasma membrane"/>
    <property type="evidence" value="ECO:0007669"/>
    <property type="project" value="UniProtKB-SubCell"/>
</dbReference>
<dbReference type="EMBL" id="SLWQ01000005">
    <property type="protein sequence ID" value="TCO40376.1"/>
    <property type="molecule type" value="Genomic_DNA"/>
</dbReference>
<dbReference type="AlphaFoldDB" id="A0A4R2I8R9"/>
<dbReference type="Pfam" id="PF25967">
    <property type="entry name" value="RND-MFP_C"/>
    <property type="match status" value="1"/>
</dbReference>
<evidence type="ECO:0000259" key="6">
    <source>
        <dbReference type="Pfam" id="PF25917"/>
    </source>
</evidence>
<name>A0A4R2I8R9_9GAMM</name>
<evidence type="ECO:0000259" key="7">
    <source>
        <dbReference type="Pfam" id="PF25944"/>
    </source>
</evidence>
<feature type="domain" description="Multidrug resistance protein MdtA-like C-terminal permuted SH3" evidence="8">
    <location>
        <begin position="305"/>
        <end position="363"/>
    </location>
</feature>
<dbReference type="Gene3D" id="2.40.30.170">
    <property type="match status" value="1"/>
</dbReference>
<feature type="compositionally biased region" description="Low complexity" evidence="3">
    <location>
        <begin position="376"/>
        <end position="396"/>
    </location>
</feature>
<dbReference type="RefSeq" id="WP_131997945.1">
    <property type="nucleotide sequence ID" value="NZ_SLWQ01000005.1"/>
</dbReference>
<reference evidence="9 10" key="1">
    <citation type="journal article" date="2015" name="Stand. Genomic Sci.">
        <title>Genomic Encyclopedia of Bacterial and Archaeal Type Strains, Phase III: the genomes of soil and plant-associated and newly described type strains.</title>
        <authorList>
            <person name="Whitman W.B."/>
            <person name="Woyke T."/>
            <person name="Klenk H.P."/>
            <person name="Zhou Y."/>
            <person name="Lilburn T.G."/>
            <person name="Beck B.J."/>
            <person name="De Vos P."/>
            <person name="Vandamme P."/>
            <person name="Eisen J.A."/>
            <person name="Garrity G."/>
            <person name="Hugenholtz P."/>
            <person name="Kyrpides N.C."/>
        </authorList>
    </citation>
    <scope>NUCLEOTIDE SEQUENCE [LARGE SCALE GENOMIC DNA]</scope>
    <source>
        <strain evidence="9 10">A3</strain>
    </source>
</reference>
<dbReference type="Pfam" id="PF25917">
    <property type="entry name" value="BSH_RND"/>
    <property type="match status" value="1"/>
</dbReference>
<dbReference type="Pfam" id="PF25876">
    <property type="entry name" value="HH_MFP_RND"/>
    <property type="match status" value="1"/>
</dbReference>
<dbReference type="PANTHER" id="PTHR30158">
    <property type="entry name" value="ACRA/E-RELATED COMPONENT OF DRUG EFFLUX TRANSPORTER"/>
    <property type="match status" value="1"/>
</dbReference>
<dbReference type="InterPro" id="IPR058626">
    <property type="entry name" value="MdtA-like_b-barrel"/>
</dbReference>
<evidence type="ECO:0000259" key="8">
    <source>
        <dbReference type="Pfam" id="PF25967"/>
    </source>
</evidence>
<dbReference type="InterPro" id="IPR058625">
    <property type="entry name" value="MdtA-like_BSH"/>
</dbReference>
<comment type="subcellular location">
    <subcellularLocation>
        <location evidence="1">Cell inner membrane</location>
        <topology evidence="1">Lipid-anchor</topology>
    </subcellularLocation>
</comment>
<comment type="similarity">
    <text evidence="2">Belongs to the membrane fusion protein (MFP) (TC 8.A.1) family.</text>
</comment>
<dbReference type="NCBIfam" id="TIGR01730">
    <property type="entry name" value="RND_mfp"/>
    <property type="match status" value="1"/>
</dbReference>
<feature type="chain" id="PRO_5020216999" evidence="4">
    <location>
        <begin position="20"/>
        <end position="396"/>
    </location>
</feature>
<sequence length="396" mass="41349">MKLHRALTPVAVATLAAIAAGCGKPAPQQQQMPPPEVGVVVAKAGAVPLVQELVGRLSAVRTADVRARVAGVLQKRVYTEGTDVKEGQLLFEIDPAPLRATLNAQLANLAAAQATYQNNHIAAERARSVAEKGLLSKADVDAANAAERTAAAAVKQAQANVEAARINLGYANVTAPIAGRAGKQQVTEGALVGQGEATLLTTIEQIDPVYVNFSQAVGSLEQMRRAAAKGDVQLYEQGKAKVEITMPDGSAYDQTGTLDFSDTAVDAATGAVTLRGIVPNPQHRLLPGMYVNVRLSLGELKHAWLVSQRAVQRDGQGAYVFVVGEDGKVVQKRIEADTLQGDSWIVTSGLADGDQIVVSGVQKVHPDAPAKAVPWQPEANGQAPQGAPAAAEGEKQ</sequence>
<proteinExistence type="inferred from homology"/>
<dbReference type="Pfam" id="PF25944">
    <property type="entry name" value="Beta-barrel_RND"/>
    <property type="match status" value="1"/>
</dbReference>
<accession>A0A4R2I8R9</accession>
<dbReference type="GO" id="GO:0046677">
    <property type="term" value="P:response to antibiotic"/>
    <property type="evidence" value="ECO:0007669"/>
    <property type="project" value="TreeGrafter"/>
</dbReference>
<dbReference type="PROSITE" id="PS51257">
    <property type="entry name" value="PROKAR_LIPOPROTEIN"/>
    <property type="match status" value="1"/>
</dbReference>
<dbReference type="InterPro" id="IPR058627">
    <property type="entry name" value="MdtA-like_C"/>
</dbReference>
<dbReference type="Proteomes" id="UP000294862">
    <property type="component" value="Unassembled WGS sequence"/>
</dbReference>
<dbReference type="Gene3D" id="1.10.287.470">
    <property type="entry name" value="Helix hairpin bin"/>
    <property type="match status" value="1"/>
</dbReference>
<evidence type="ECO:0000256" key="3">
    <source>
        <dbReference type="SAM" id="MobiDB-lite"/>
    </source>
</evidence>
<keyword evidence="10" id="KW-1185">Reference proteome</keyword>
<feature type="domain" description="Multidrug resistance protein MdtA-like beta-barrel" evidence="7">
    <location>
        <begin position="208"/>
        <end position="298"/>
    </location>
</feature>
<dbReference type="OrthoDB" id="9816569at2"/>
<feature type="region of interest" description="Disordered" evidence="3">
    <location>
        <begin position="367"/>
        <end position="396"/>
    </location>
</feature>
<evidence type="ECO:0000256" key="4">
    <source>
        <dbReference type="SAM" id="SignalP"/>
    </source>
</evidence>
<gene>
    <name evidence="9" type="ORF">EV148_105171</name>
</gene>
<evidence type="ECO:0000256" key="1">
    <source>
        <dbReference type="ARBA" id="ARBA00004519"/>
    </source>
</evidence>
<dbReference type="SUPFAM" id="SSF111369">
    <property type="entry name" value="HlyD-like secretion proteins"/>
    <property type="match status" value="1"/>
</dbReference>